<dbReference type="Pfam" id="PF02423">
    <property type="entry name" value="OCD_Mu_crystall"/>
    <property type="match status" value="1"/>
</dbReference>
<dbReference type="PANTHER" id="PTHR13812:SF19">
    <property type="entry name" value="KETIMINE REDUCTASE MU-CRYSTALLIN"/>
    <property type="match status" value="1"/>
</dbReference>
<accession>A0A1T4XWZ4</accession>
<dbReference type="InterPro" id="IPR003462">
    <property type="entry name" value="ODC_Mu_crystall"/>
</dbReference>
<dbReference type="InterPro" id="IPR023401">
    <property type="entry name" value="ODC_N"/>
</dbReference>
<dbReference type="SUPFAM" id="SSF51735">
    <property type="entry name" value="NAD(P)-binding Rossmann-fold domains"/>
    <property type="match status" value="1"/>
</dbReference>
<keyword evidence="2" id="KW-1185">Reference proteome</keyword>
<proteinExistence type="predicted"/>
<dbReference type="PIRSF" id="PIRSF001439">
    <property type="entry name" value="CryM"/>
    <property type="match status" value="1"/>
</dbReference>
<name>A0A1T4XWZ4_9BACT</name>
<reference evidence="1 2" key="1">
    <citation type="submission" date="2017-02" db="EMBL/GenBank/DDBJ databases">
        <authorList>
            <person name="Peterson S.W."/>
        </authorList>
    </citation>
    <scope>NUCLEOTIDE SEQUENCE [LARGE SCALE GENOMIC DNA]</scope>
    <source>
        <strain evidence="1 2">DSM 16080</strain>
    </source>
</reference>
<gene>
    <name evidence="1" type="ORF">SAMN02745704_02539</name>
</gene>
<dbReference type="InterPro" id="IPR036291">
    <property type="entry name" value="NAD(P)-bd_dom_sf"/>
</dbReference>
<dbReference type="OrthoDB" id="5495968at2"/>
<dbReference type="Proteomes" id="UP000190027">
    <property type="component" value="Unassembled WGS sequence"/>
</dbReference>
<dbReference type="AlphaFoldDB" id="A0A1T4XWZ4"/>
<protein>
    <submittedName>
        <fullName evidence="1">Ornithine cyclodeaminase</fullName>
    </submittedName>
</protein>
<dbReference type="Gene3D" id="3.30.1780.10">
    <property type="entry name" value="ornithine cyclodeaminase, domain 1"/>
    <property type="match status" value="1"/>
</dbReference>
<evidence type="ECO:0000313" key="1">
    <source>
        <dbReference type="EMBL" id="SKA94056.1"/>
    </source>
</evidence>
<dbReference type="PANTHER" id="PTHR13812">
    <property type="entry name" value="KETIMINE REDUCTASE MU-CRYSTALLIN"/>
    <property type="match status" value="1"/>
</dbReference>
<organism evidence="1 2">
    <name type="scientific">Paucidesulfovibrio gracilis DSM 16080</name>
    <dbReference type="NCBI Taxonomy" id="1121449"/>
    <lineage>
        <taxon>Bacteria</taxon>
        <taxon>Pseudomonadati</taxon>
        <taxon>Thermodesulfobacteriota</taxon>
        <taxon>Desulfovibrionia</taxon>
        <taxon>Desulfovibrionales</taxon>
        <taxon>Desulfovibrionaceae</taxon>
        <taxon>Paucidesulfovibrio</taxon>
    </lineage>
</organism>
<sequence length="327" mass="35742">MSFEVLWLSMRDIESLGIGMPEVMDAVENGFAALGRDEVEMPAKIGIHPREDCFVHAMPCHIGGDIDQSGVKCVSGYPRNQKKGLPYITGIFCLLDPETGIVKALMDAAWITAWRTGAASGVYARHFGDPATETVSIIGLGVQGRVNLLAMAEVFPNLNRAQVYDVFPAQAERFVAEMKQQLPNMDFVTSNDVLASVTGADVVVTCTPIVETPDRFIPRSWLKENVLAIAVDYDAAFEADVFAENFTVDNRHQYLWTQDQGVYFQQGYPTSEGLYADMGEICSGLHPGVREGLRGAVLMGVATHDIMTGALIHERALQKGIGIKLDL</sequence>
<evidence type="ECO:0000313" key="2">
    <source>
        <dbReference type="Proteomes" id="UP000190027"/>
    </source>
</evidence>
<dbReference type="GO" id="GO:0005737">
    <property type="term" value="C:cytoplasm"/>
    <property type="evidence" value="ECO:0007669"/>
    <property type="project" value="TreeGrafter"/>
</dbReference>
<dbReference type="EMBL" id="FUYC01000019">
    <property type="protein sequence ID" value="SKA94056.1"/>
    <property type="molecule type" value="Genomic_DNA"/>
</dbReference>
<dbReference type="Gene3D" id="3.40.50.720">
    <property type="entry name" value="NAD(P)-binding Rossmann-like Domain"/>
    <property type="match status" value="1"/>
</dbReference>
<dbReference type="STRING" id="1121449.SAMN02745704_02539"/>
<dbReference type="RefSeq" id="WP_078718075.1">
    <property type="nucleotide sequence ID" value="NZ_FUYC01000019.1"/>
</dbReference>